<proteinExistence type="predicted"/>
<evidence type="ECO:0000313" key="2">
    <source>
        <dbReference type="Proteomes" id="UP000728185"/>
    </source>
</evidence>
<comment type="caution">
    <text evidence="1">The sequence shown here is derived from an EMBL/GenBank/DDBJ whole genome shotgun (WGS) entry which is preliminary data.</text>
</comment>
<protein>
    <submittedName>
        <fullName evidence="1">Uncharacterized protein</fullName>
    </submittedName>
</protein>
<accession>A0A8E0RRR3</accession>
<organism evidence="1 2">
    <name type="scientific">Fasciolopsis buskii</name>
    <dbReference type="NCBI Taxonomy" id="27845"/>
    <lineage>
        <taxon>Eukaryota</taxon>
        <taxon>Metazoa</taxon>
        <taxon>Spiralia</taxon>
        <taxon>Lophotrochozoa</taxon>
        <taxon>Platyhelminthes</taxon>
        <taxon>Trematoda</taxon>
        <taxon>Digenea</taxon>
        <taxon>Plagiorchiida</taxon>
        <taxon>Echinostomata</taxon>
        <taxon>Echinostomatoidea</taxon>
        <taxon>Fasciolidae</taxon>
        <taxon>Fasciolopsis</taxon>
    </lineage>
</organism>
<gene>
    <name evidence="1" type="ORF">FBUS_10274</name>
</gene>
<evidence type="ECO:0000313" key="1">
    <source>
        <dbReference type="EMBL" id="KAA0187532.1"/>
    </source>
</evidence>
<keyword evidence="2" id="KW-1185">Reference proteome</keyword>
<sequence>MAPKYKNDLAKCYGLLKLDFNWKVTCEDVVQFSKAVEEITTQLTSDSEEIHPVSKINGSSIVVYVLIFIVDSSGEQTLYDAISHFLGQYGECEFC</sequence>
<reference evidence="1" key="1">
    <citation type="submission" date="2019-05" db="EMBL/GenBank/DDBJ databases">
        <title>Annotation for the trematode Fasciolopsis buski.</title>
        <authorList>
            <person name="Choi Y.-J."/>
        </authorList>
    </citation>
    <scope>NUCLEOTIDE SEQUENCE</scope>
    <source>
        <strain evidence="1">HT</strain>
        <tissue evidence="1">Whole worm</tissue>
    </source>
</reference>
<name>A0A8E0RRR3_9TREM</name>
<dbReference type="Proteomes" id="UP000728185">
    <property type="component" value="Unassembled WGS sequence"/>
</dbReference>
<dbReference type="AlphaFoldDB" id="A0A8E0RRR3"/>
<dbReference type="EMBL" id="LUCM01009053">
    <property type="protein sequence ID" value="KAA0187532.1"/>
    <property type="molecule type" value="Genomic_DNA"/>
</dbReference>
<dbReference type="OrthoDB" id="512356at2759"/>